<proteinExistence type="predicted"/>
<dbReference type="InterPro" id="IPR038765">
    <property type="entry name" value="Papain-like_cys_pep_sf"/>
</dbReference>
<dbReference type="Gene3D" id="3.90.1720.10">
    <property type="entry name" value="endopeptidase domain like (from Nostoc punctiforme)"/>
    <property type="match status" value="1"/>
</dbReference>
<dbReference type="EMBL" id="BAAACA010000014">
    <property type="protein sequence ID" value="GAA0595800.1"/>
    <property type="molecule type" value="Genomic_DNA"/>
</dbReference>
<dbReference type="SUPFAM" id="SSF54001">
    <property type="entry name" value="Cysteine proteinases"/>
    <property type="match status" value="1"/>
</dbReference>
<protein>
    <submittedName>
        <fullName evidence="2">Uncharacterized protein</fullName>
    </submittedName>
</protein>
<organism evidence="2 3">
    <name type="scientific">Streptomyces crystallinus</name>
    <dbReference type="NCBI Taxonomy" id="68191"/>
    <lineage>
        <taxon>Bacteria</taxon>
        <taxon>Bacillati</taxon>
        <taxon>Actinomycetota</taxon>
        <taxon>Actinomycetes</taxon>
        <taxon>Kitasatosporales</taxon>
        <taxon>Streptomycetaceae</taxon>
        <taxon>Streptomyces</taxon>
    </lineage>
</organism>
<evidence type="ECO:0000256" key="1">
    <source>
        <dbReference type="SAM" id="MobiDB-lite"/>
    </source>
</evidence>
<sequence>MPLPRELRAGHVVLTRGTGHLSRAICLLDGSEVSHAALAVGPDALAECVGEGLRTITYAKALDAHDLVVGRTLTHPAEMSPVLNVAHRYLGSRHAYAHQQIVLLAVLAVTRRIPLPPGGKRMVRAVLDQAAGVLNTMAERGQQPMICSEFVYRCHSEAQPPAPYALRLRTSAALDRAEGPTLLQWAEAHPLLPFVPLTAPAALGAYDDVGVEAALAPVLSAYRAAVGEANGVPTAPRLPGVGAFTDPSDEELLASMTAFGTALHQAAGADTEGAEPLTPHQSLEQIRLTEADPNFVTPGDLLHSPSLTEEYRAPGAGVTATASDRYQGRSGKGTEHDT</sequence>
<comment type="caution">
    <text evidence="2">The sequence shown here is derived from an EMBL/GenBank/DDBJ whole genome shotgun (WGS) entry which is preliminary data.</text>
</comment>
<accession>A0ABN1FQR4</accession>
<evidence type="ECO:0000313" key="3">
    <source>
        <dbReference type="Proteomes" id="UP001500668"/>
    </source>
</evidence>
<keyword evidence="3" id="KW-1185">Reference proteome</keyword>
<dbReference type="Proteomes" id="UP001500668">
    <property type="component" value="Unassembled WGS sequence"/>
</dbReference>
<feature type="region of interest" description="Disordered" evidence="1">
    <location>
        <begin position="294"/>
        <end position="338"/>
    </location>
</feature>
<evidence type="ECO:0000313" key="2">
    <source>
        <dbReference type="EMBL" id="GAA0595800.1"/>
    </source>
</evidence>
<gene>
    <name evidence="2" type="ORF">GCM10010394_26630</name>
</gene>
<reference evidence="3" key="1">
    <citation type="journal article" date="2019" name="Int. J. Syst. Evol. Microbiol.">
        <title>The Global Catalogue of Microorganisms (GCM) 10K type strain sequencing project: providing services to taxonomists for standard genome sequencing and annotation.</title>
        <authorList>
            <consortium name="The Broad Institute Genomics Platform"/>
            <consortium name="The Broad Institute Genome Sequencing Center for Infectious Disease"/>
            <person name="Wu L."/>
            <person name="Ma J."/>
        </authorList>
    </citation>
    <scope>NUCLEOTIDE SEQUENCE [LARGE SCALE GENOMIC DNA]</scope>
    <source>
        <strain evidence="3">JCM 5067</strain>
    </source>
</reference>
<name>A0ABN1FQR4_9ACTN</name>
<dbReference type="RefSeq" id="WP_344073710.1">
    <property type="nucleotide sequence ID" value="NZ_BAAACA010000014.1"/>
</dbReference>